<dbReference type="InterPro" id="IPR020846">
    <property type="entry name" value="MFS_dom"/>
</dbReference>
<dbReference type="RefSeq" id="WP_345068578.1">
    <property type="nucleotide sequence ID" value="NZ_BAABCN010000012.1"/>
</dbReference>
<evidence type="ECO:0000256" key="9">
    <source>
        <dbReference type="SAM" id="Phobius"/>
    </source>
</evidence>
<keyword evidence="3" id="KW-0813">Transport</keyword>
<accession>A0ABP7KVE9</accession>
<keyword evidence="5 9" id="KW-0812">Transmembrane</keyword>
<evidence type="ECO:0000259" key="10">
    <source>
        <dbReference type="PROSITE" id="PS50850"/>
    </source>
</evidence>
<sequence length="505" mass="52545">MTLSPPLTSPVPPPVSQRRLNLISLVLVLGLITTILDTTIVNIALDHLHTAFNASVADTQWVVTAYLLAYVAVIPISGWASERFGARRVWMFAVTAFLVGSLLCGLAWNLPALIGFRVLQGIGGGMVLPVTITILTRAAGKARIGRAIATIGLIGQLGPILGPIIGGSIIDSIGWHWLFYVNLPVCLAALVLAPFFLPTGETDRTRSLDALGVVLLTPGIVAVAYGISQAVGVGGFAAVGAWLPLIIGAAFIAAFALHSLRAKRPALLDVRLFARRSFGLSSVITFAGGFSLYALMFLLPMFYQQIRGESVFTTGLLLIPQGLGTMCFILLNRRLAGRIDTRFVIAGGVIVTMIGILPFALAASTGGDVLLLAGQFLQGFGMGAVSLPVMTLAFAGLSHAETPRGSAAFSVVQRVGAPFGVTVIAVILQSYLTGATTAPEALGAFTATFWWVFALSPIPLLLALLLPAASKATTPVTASAAPAEPITPGAQIAPAEARSPAPVAQ</sequence>
<feature type="transmembrane region" description="Helical" evidence="9">
    <location>
        <begin position="376"/>
        <end position="395"/>
    </location>
</feature>
<feature type="transmembrane region" description="Helical" evidence="9">
    <location>
        <begin position="208"/>
        <end position="227"/>
    </location>
</feature>
<feature type="region of interest" description="Disordered" evidence="8">
    <location>
        <begin position="478"/>
        <end position="505"/>
    </location>
</feature>
<dbReference type="PANTHER" id="PTHR42718">
    <property type="entry name" value="MAJOR FACILITATOR SUPERFAMILY MULTIDRUG TRANSPORTER MFSC"/>
    <property type="match status" value="1"/>
</dbReference>
<evidence type="ECO:0000256" key="7">
    <source>
        <dbReference type="ARBA" id="ARBA00023136"/>
    </source>
</evidence>
<feature type="transmembrane region" description="Helical" evidence="9">
    <location>
        <begin position="448"/>
        <end position="466"/>
    </location>
</feature>
<feature type="transmembrane region" description="Helical" evidence="9">
    <location>
        <begin position="311"/>
        <end position="331"/>
    </location>
</feature>
<feature type="transmembrane region" description="Helical" evidence="9">
    <location>
        <begin position="20"/>
        <end position="41"/>
    </location>
</feature>
<dbReference type="InterPro" id="IPR004638">
    <property type="entry name" value="EmrB-like"/>
</dbReference>
<reference evidence="12" key="1">
    <citation type="journal article" date="2019" name="Int. J. Syst. Evol. Microbiol.">
        <title>The Global Catalogue of Microorganisms (GCM) 10K type strain sequencing project: providing services to taxonomists for standard genome sequencing and annotation.</title>
        <authorList>
            <consortium name="The Broad Institute Genomics Platform"/>
            <consortium name="The Broad Institute Genome Sequencing Center for Infectious Disease"/>
            <person name="Wu L."/>
            <person name="Ma J."/>
        </authorList>
    </citation>
    <scope>NUCLEOTIDE SEQUENCE [LARGE SCALE GENOMIC DNA]</scope>
    <source>
        <strain evidence="12">JCM 17021</strain>
    </source>
</reference>
<evidence type="ECO:0000256" key="3">
    <source>
        <dbReference type="ARBA" id="ARBA00022448"/>
    </source>
</evidence>
<dbReference type="InterPro" id="IPR036259">
    <property type="entry name" value="MFS_trans_sf"/>
</dbReference>
<dbReference type="Gene3D" id="1.20.1720.10">
    <property type="entry name" value="Multidrug resistance protein D"/>
    <property type="match status" value="1"/>
</dbReference>
<dbReference type="Proteomes" id="UP001501803">
    <property type="component" value="Unassembled WGS sequence"/>
</dbReference>
<comment type="similarity">
    <text evidence="2">Belongs to the major facilitator superfamily. EmrB family.</text>
</comment>
<feature type="transmembrane region" description="Helical" evidence="9">
    <location>
        <begin position="233"/>
        <end position="257"/>
    </location>
</feature>
<feature type="transmembrane region" description="Helical" evidence="9">
    <location>
        <begin position="407"/>
        <end position="428"/>
    </location>
</feature>
<evidence type="ECO:0000256" key="1">
    <source>
        <dbReference type="ARBA" id="ARBA00004651"/>
    </source>
</evidence>
<protein>
    <submittedName>
        <fullName evidence="11">DHA2 family efflux MFS transporter permease subunit</fullName>
    </submittedName>
</protein>
<evidence type="ECO:0000256" key="8">
    <source>
        <dbReference type="SAM" id="MobiDB-lite"/>
    </source>
</evidence>
<evidence type="ECO:0000256" key="2">
    <source>
        <dbReference type="ARBA" id="ARBA00008537"/>
    </source>
</evidence>
<proteinExistence type="inferred from homology"/>
<dbReference type="EMBL" id="BAABCN010000012">
    <property type="protein sequence ID" value="GAA3887924.1"/>
    <property type="molecule type" value="Genomic_DNA"/>
</dbReference>
<dbReference type="Gene3D" id="1.20.1250.20">
    <property type="entry name" value="MFS general substrate transporter like domains"/>
    <property type="match status" value="1"/>
</dbReference>
<evidence type="ECO:0000256" key="6">
    <source>
        <dbReference type="ARBA" id="ARBA00022989"/>
    </source>
</evidence>
<dbReference type="SUPFAM" id="SSF103473">
    <property type="entry name" value="MFS general substrate transporter"/>
    <property type="match status" value="1"/>
</dbReference>
<feature type="transmembrane region" description="Helical" evidence="9">
    <location>
        <begin position="343"/>
        <end position="364"/>
    </location>
</feature>
<dbReference type="Pfam" id="PF07690">
    <property type="entry name" value="MFS_1"/>
    <property type="match status" value="1"/>
</dbReference>
<feature type="transmembrane region" description="Helical" evidence="9">
    <location>
        <begin position="89"/>
        <end position="108"/>
    </location>
</feature>
<feature type="transmembrane region" description="Helical" evidence="9">
    <location>
        <begin position="278"/>
        <end position="299"/>
    </location>
</feature>
<dbReference type="PANTHER" id="PTHR42718:SF9">
    <property type="entry name" value="MAJOR FACILITATOR SUPERFAMILY MULTIDRUG TRANSPORTER MFSC"/>
    <property type="match status" value="1"/>
</dbReference>
<keyword evidence="12" id="KW-1185">Reference proteome</keyword>
<feature type="transmembrane region" description="Helical" evidence="9">
    <location>
        <begin position="61"/>
        <end position="80"/>
    </location>
</feature>
<dbReference type="NCBIfam" id="TIGR00711">
    <property type="entry name" value="efflux_EmrB"/>
    <property type="match status" value="1"/>
</dbReference>
<feature type="transmembrane region" description="Helical" evidence="9">
    <location>
        <begin position="114"/>
        <end position="135"/>
    </location>
</feature>
<gene>
    <name evidence="11" type="ORF">GCM10022381_32310</name>
</gene>
<comment type="subcellular location">
    <subcellularLocation>
        <location evidence="1">Cell membrane</location>
        <topology evidence="1">Multi-pass membrane protein</topology>
    </subcellularLocation>
</comment>
<keyword evidence="4" id="KW-1003">Cell membrane</keyword>
<organism evidence="11 12">
    <name type="scientific">Leifsonia kafniensis</name>
    <dbReference type="NCBI Taxonomy" id="475957"/>
    <lineage>
        <taxon>Bacteria</taxon>
        <taxon>Bacillati</taxon>
        <taxon>Actinomycetota</taxon>
        <taxon>Actinomycetes</taxon>
        <taxon>Micrococcales</taxon>
        <taxon>Microbacteriaceae</taxon>
        <taxon>Leifsonia</taxon>
    </lineage>
</organism>
<dbReference type="InterPro" id="IPR011701">
    <property type="entry name" value="MFS"/>
</dbReference>
<evidence type="ECO:0000313" key="11">
    <source>
        <dbReference type="EMBL" id="GAA3887924.1"/>
    </source>
</evidence>
<dbReference type="PROSITE" id="PS50850">
    <property type="entry name" value="MFS"/>
    <property type="match status" value="1"/>
</dbReference>
<name>A0ABP7KVE9_9MICO</name>
<keyword evidence="7 9" id="KW-0472">Membrane</keyword>
<evidence type="ECO:0000313" key="12">
    <source>
        <dbReference type="Proteomes" id="UP001501803"/>
    </source>
</evidence>
<evidence type="ECO:0000256" key="5">
    <source>
        <dbReference type="ARBA" id="ARBA00022692"/>
    </source>
</evidence>
<keyword evidence="6 9" id="KW-1133">Transmembrane helix</keyword>
<comment type="caution">
    <text evidence="11">The sequence shown here is derived from an EMBL/GenBank/DDBJ whole genome shotgun (WGS) entry which is preliminary data.</text>
</comment>
<evidence type="ECO:0000256" key="4">
    <source>
        <dbReference type="ARBA" id="ARBA00022475"/>
    </source>
</evidence>
<feature type="domain" description="Major facilitator superfamily (MFS) profile" evidence="10">
    <location>
        <begin position="23"/>
        <end position="471"/>
    </location>
</feature>
<feature type="transmembrane region" description="Helical" evidence="9">
    <location>
        <begin position="177"/>
        <end position="196"/>
    </location>
</feature>
<feature type="transmembrane region" description="Helical" evidence="9">
    <location>
        <begin position="147"/>
        <end position="165"/>
    </location>
</feature>